<evidence type="ECO:0000313" key="1">
    <source>
        <dbReference type="EMBL" id="KAG0497069.1"/>
    </source>
</evidence>
<protein>
    <submittedName>
        <fullName evidence="1">Uncharacterized protein</fullName>
    </submittedName>
</protein>
<dbReference type="AlphaFoldDB" id="A0A835RWU4"/>
<name>A0A835RWU4_VANPL</name>
<proteinExistence type="predicted"/>
<evidence type="ECO:0000313" key="2">
    <source>
        <dbReference type="Proteomes" id="UP000636800"/>
    </source>
</evidence>
<keyword evidence="2" id="KW-1185">Reference proteome</keyword>
<reference evidence="1 2" key="1">
    <citation type="journal article" date="2020" name="Nat. Food">
        <title>A phased Vanilla planifolia genome enables genetic improvement of flavour and production.</title>
        <authorList>
            <person name="Hasing T."/>
            <person name="Tang H."/>
            <person name="Brym M."/>
            <person name="Khazi F."/>
            <person name="Huang T."/>
            <person name="Chambers A.H."/>
        </authorList>
    </citation>
    <scope>NUCLEOTIDE SEQUENCE [LARGE SCALE GENOMIC DNA]</scope>
    <source>
        <tissue evidence="1">Leaf</tissue>
    </source>
</reference>
<dbReference type="OrthoDB" id="361494at2759"/>
<dbReference type="EMBL" id="JADCNL010000001">
    <property type="protein sequence ID" value="KAG0497069.1"/>
    <property type="molecule type" value="Genomic_DNA"/>
</dbReference>
<organism evidence="1 2">
    <name type="scientific">Vanilla planifolia</name>
    <name type="common">Vanilla</name>
    <dbReference type="NCBI Taxonomy" id="51239"/>
    <lineage>
        <taxon>Eukaryota</taxon>
        <taxon>Viridiplantae</taxon>
        <taxon>Streptophyta</taxon>
        <taxon>Embryophyta</taxon>
        <taxon>Tracheophyta</taxon>
        <taxon>Spermatophyta</taxon>
        <taxon>Magnoliopsida</taxon>
        <taxon>Liliopsida</taxon>
        <taxon>Asparagales</taxon>
        <taxon>Orchidaceae</taxon>
        <taxon>Vanilloideae</taxon>
        <taxon>Vanilleae</taxon>
        <taxon>Vanilla</taxon>
    </lineage>
</organism>
<dbReference type="InterPro" id="IPR029044">
    <property type="entry name" value="Nucleotide-diphossugar_trans"/>
</dbReference>
<gene>
    <name evidence="1" type="ORF">HPP92_001760</name>
</gene>
<dbReference type="Proteomes" id="UP000636800">
    <property type="component" value="Chromosome 1"/>
</dbReference>
<comment type="caution">
    <text evidence="1">The sequence shown here is derived from an EMBL/GenBank/DDBJ whole genome shotgun (WGS) entry which is preliminary data.</text>
</comment>
<dbReference type="Gene3D" id="3.90.550.10">
    <property type="entry name" value="Spore Coat Polysaccharide Biosynthesis Protein SpsA, Chain A"/>
    <property type="match status" value="1"/>
</dbReference>
<accession>A0A835RWU4</accession>
<sequence>MVVEPSKVVFEDMMTKVNSLPSYTGGDQGFLNFIMVTFNSHLFEPNLTVEVREE</sequence>